<reference evidence="1 2" key="1">
    <citation type="submission" date="2014-04" db="EMBL/GenBank/DDBJ databases">
        <authorList>
            <person name="Sears C."/>
            <person name="Carroll K."/>
            <person name="Sack B.R."/>
            <person name="Qadri F."/>
            <person name="Myers L.L."/>
            <person name="Chung G.-T."/>
            <person name="Escheverria P."/>
            <person name="Fraser C.M."/>
            <person name="Sadzewicz L."/>
            <person name="Shefchek K.A."/>
            <person name="Tallon L."/>
            <person name="Das S.P."/>
            <person name="Daugherty S."/>
            <person name="Mongodin E.F."/>
        </authorList>
    </citation>
    <scope>NUCLEOTIDE SEQUENCE [LARGE SCALE GENOMIC DNA]</scope>
    <source>
        <strain evidence="1 2">3776 D15 i</strain>
    </source>
</reference>
<gene>
    <name evidence="1" type="ORF">M091_2168</name>
</gene>
<dbReference type="EMBL" id="JNHK01000094">
    <property type="protein sequence ID" value="KDS35529.1"/>
    <property type="molecule type" value="Genomic_DNA"/>
</dbReference>
<dbReference type="Proteomes" id="UP000027850">
    <property type="component" value="Unassembled WGS sequence"/>
</dbReference>
<accession>A0AB34LCH6</accession>
<organism evidence="1 2">
    <name type="scientific">Parabacteroides distasonis str. 3776 D15 i</name>
    <dbReference type="NCBI Taxonomy" id="1339342"/>
    <lineage>
        <taxon>Bacteria</taxon>
        <taxon>Pseudomonadati</taxon>
        <taxon>Bacteroidota</taxon>
        <taxon>Bacteroidia</taxon>
        <taxon>Bacteroidales</taxon>
        <taxon>Tannerellaceae</taxon>
        <taxon>Parabacteroides</taxon>
    </lineage>
</organism>
<comment type="caution">
    <text evidence="1">The sequence shown here is derived from an EMBL/GenBank/DDBJ whole genome shotgun (WGS) entry which is preliminary data.</text>
</comment>
<protein>
    <submittedName>
        <fullName evidence="1">Uncharacterized protein</fullName>
    </submittedName>
</protein>
<evidence type="ECO:0000313" key="2">
    <source>
        <dbReference type="Proteomes" id="UP000027850"/>
    </source>
</evidence>
<evidence type="ECO:0000313" key="1">
    <source>
        <dbReference type="EMBL" id="KDS35529.1"/>
    </source>
</evidence>
<proteinExistence type="predicted"/>
<sequence>MHNILFISYIIKKIILLCNMLNPFQNEKDIFILKRYIKQASCLF</sequence>
<name>A0AB34LCH6_PARDI</name>
<dbReference type="AlphaFoldDB" id="A0AB34LCH6"/>